<dbReference type="OrthoDB" id="1675191at2"/>
<accession>A0A2R5F8X8</accession>
<feature type="transmembrane region" description="Helical" evidence="1">
    <location>
        <begin position="199"/>
        <end position="216"/>
    </location>
</feature>
<name>A0A2R5F8X8_9PROT</name>
<comment type="caution">
    <text evidence="2">The sequence shown here is derived from an EMBL/GenBank/DDBJ whole genome shotgun (WGS) entry which is preliminary data.</text>
</comment>
<protein>
    <recommendedName>
        <fullName evidence="4">DUF2157 domain-containing protein</fullName>
    </recommendedName>
</protein>
<keyword evidence="1" id="KW-1133">Transmembrane helix</keyword>
<sequence length="346" mass="39097">MQIKPDDLQNAATQGIISTQQADALWRFLAEARADTPSFSAGHILYYLGGLIAIGAMTLFMTLGWEHYGGWWIFNVSVVYGLIAVSLAHWLLYRKHLAIPAGILLALGIAMTPLAIYGLQRAMGLWSDNHLAYRDYHRYIEWNWIMMEFGTLIAANIALWRYRLPFGVMPVAVTLWYMSMDLTPFLAGGETYLSWELRKLVSVWFGILMLLVAFWVDIRSRRDRDFAFWLYLFGCLTFWGGLSMMDSNSELNKFIYLLINLGLIAIGAILSRRIFAVCGGLGTAGYLGHLANTIFKDSMLFPFALTAIGLGVIYLGIVWQKHEAAISASLRKCLPRELQELITQRG</sequence>
<feature type="transmembrane region" description="Helical" evidence="1">
    <location>
        <begin position="44"/>
        <end position="65"/>
    </location>
</feature>
<proteinExistence type="predicted"/>
<evidence type="ECO:0008006" key="4">
    <source>
        <dbReference type="Google" id="ProtNLM"/>
    </source>
</evidence>
<keyword evidence="3" id="KW-1185">Reference proteome</keyword>
<organism evidence="2 3">
    <name type="scientific">Novimethylophilus kurashikiensis</name>
    <dbReference type="NCBI Taxonomy" id="1825523"/>
    <lineage>
        <taxon>Bacteria</taxon>
        <taxon>Pseudomonadati</taxon>
        <taxon>Pseudomonadota</taxon>
        <taxon>Betaproteobacteria</taxon>
        <taxon>Nitrosomonadales</taxon>
        <taxon>Methylophilaceae</taxon>
        <taxon>Novimethylophilus</taxon>
    </lineage>
</organism>
<dbReference type="EMBL" id="BDOQ01000009">
    <property type="protein sequence ID" value="GBG14647.1"/>
    <property type="molecule type" value="Genomic_DNA"/>
</dbReference>
<reference evidence="2 3" key="1">
    <citation type="journal article" date="2018" name="Environ. Microbiol.">
        <title>Isolation and genomic characterization of Novimethylophilus kurashikiensis gen. nov. sp. nov., a new lanthanide-dependent methylotrophic species of Methylophilaceae.</title>
        <authorList>
            <person name="Lv H."/>
            <person name="Sahin N."/>
            <person name="Tani A."/>
        </authorList>
    </citation>
    <scope>NUCLEOTIDE SEQUENCE [LARGE SCALE GENOMIC DNA]</scope>
    <source>
        <strain evidence="2 3">La2-4</strain>
    </source>
</reference>
<dbReference type="RefSeq" id="WP_109015835.1">
    <property type="nucleotide sequence ID" value="NZ_BDOQ01000009.1"/>
</dbReference>
<gene>
    <name evidence="2" type="ORF">NMK_2246</name>
</gene>
<feature type="transmembrane region" description="Helical" evidence="1">
    <location>
        <begin position="139"/>
        <end position="159"/>
    </location>
</feature>
<feature type="transmembrane region" description="Helical" evidence="1">
    <location>
        <begin position="166"/>
        <end position="187"/>
    </location>
</feature>
<keyword evidence="1" id="KW-0472">Membrane</keyword>
<dbReference type="AlphaFoldDB" id="A0A2R5F8X8"/>
<feature type="transmembrane region" description="Helical" evidence="1">
    <location>
        <begin position="301"/>
        <end position="319"/>
    </location>
</feature>
<feature type="transmembrane region" description="Helical" evidence="1">
    <location>
        <begin position="228"/>
        <end position="245"/>
    </location>
</feature>
<keyword evidence="1" id="KW-0812">Transmembrane</keyword>
<evidence type="ECO:0000256" key="1">
    <source>
        <dbReference type="SAM" id="Phobius"/>
    </source>
</evidence>
<evidence type="ECO:0000313" key="3">
    <source>
        <dbReference type="Proteomes" id="UP000245081"/>
    </source>
</evidence>
<feature type="transmembrane region" description="Helical" evidence="1">
    <location>
        <begin position="251"/>
        <end position="270"/>
    </location>
</feature>
<feature type="transmembrane region" description="Helical" evidence="1">
    <location>
        <begin position="71"/>
        <end position="92"/>
    </location>
</feature>
<feature type="transmembrane region" description="Helical" evidence="1">
    <location>
        <begin position="99"/>
        <end position="119"/>
    </location>
</feature>
<evidence type="ECO:0000313" key="2">
    <source>
        <dbReference type="EMBL" id="GBG14647.1"/>
    </source>
</evidence>
<dbReference type="Proteomes" id="UP000245081">
    <property type="component" value="Unassembled WGS sequence"/>
</dbReference>